<dbReference type="Proteomes" id="UP000002429">
    <property type="component" value="Plasmid megaplasmid"/>
</dbReference>
<evidence type="ECO:0000256" key="4">
    <source>
        <dbReference type="ARBA" id="ARBA00023136"/>
    </source>
</evidence>
<protein>
    <recommendedName>
        <fullName evidence="8">DUF1656 domain-containing protein</fullName>
    </recommendedName>
</protein>
<evidence type="ECO:0000256" key="2">
    <source>
        <dbReference type="ARBA" id="ARBA00022692"/>
    </source>
</evidence>
<evidence type="ECO:0008006" key="8">
    <source>
        <dbReference type="Google" id="ProtNLM"/>
    </source>
</evidence>
<keyword evidence="2 5" id="KW-0812">Transmembrane</keyword>
<sequence length="70" mass="7655">MMPGEISIYGVYIPSLLVWMLAAFVITSAARAVLTRVGFYKLVWHRSLFNLALYAIVLGGVVALVPSLQS</sequence>
<gene>
    <name evidence="6" type="ordered locus">Rmet_4792</name>
</gene>
<dbReference type="HOGENOM" id="CLU_188292_1_0_4"/>
<proteinExistence type="predicted"/>
<keyword evidence="7" id="KW-1185">Reference proteome</keyword>
<keyword evidence="4 5" id="KW-0472">Membrane</keyword>
<dbReference type="Pfam" id="PF07869">
    <property type="entry name" value="DUF1656"/>
    <property type="match status" value="1"/>
</dbReference>
<reference evidence="7" key="1">
    <citation type="journal article" date="2010" name="PLoS ONE">
        <title>The complete genome sequence of Cupriavidus metallidurans strain CH34, a master survivalist in harsh and anthropogenic environments.</title>
        <authorList>
            <person name="Janssen P.J."/>
            <person name="Van Houdt R."/>
            <person name="Moors H."/>
            <person name="Monsieurs P."/>
            <person name="Morin N."/>
            <person name="Michaux A."/>
            <person name="Benotmane M.A."/>
            <person name="Leys N."/>
            <person name="Vallaeys T."/>
            <person name="Lapidus A."/>
            <person name="Monchy S."/>
            <person name="Medigue C."/>
            <person name="Taghavi S."/>
            <person name="McCorkle S."/>
            <person name="Dunn J."/>
            <person name="van der Lelie D."/>
            <person name="Mergeay M."/>
        </authorList>
    </citation>
    <scope>NUCLEOTIDE SEQUENCE [LARGE SCALE GENOMIC DNA]</scope>
    <source>
        <strain evidence="7">ATCC 43123 / DSM 2839 / NBRC 102507 / CH34</strain>
    </source>
</reference>
<dbReference type="EMBL" id="CP000353">
    <property type="protein sequence ID" value="ABF11654.1"/>
    <property type="molecule type" value="Genomic_DNA"/>
</dbReference>
<keyword evidence="1" id="KW-1003">Cell membrane</keyword>
<evidence type="ECO:0000256" key="3">
    <source>
        <dbReference type="ARBA" id="ARBA00022989"/>
    </source>
</evidence>
<evidence type="ECO:0000256" key="5">
    <source>
        <dbReference type="SAM" id="Phobius"/>
    </source>
</evidence>
<geneLocation type="plasmid" evidence="6 7">
    <name>megaplasmid</name>
</geneLocation>
<dbReference type="eggNOG" id="ENOG5033A7D">
    <property type="taxonomic scope" value="Bacteria"/>
</dbReference>
<organism evidence="6 7">
    <name type="scientific">Cupriavidus metallidurans (strain ATCC 43123 / DSM 2839 / NBRC 102507 / CH34)</name>
    <name type="common">Ralstonia metallidurans</name>
    <dbReference type="NCBI Taxonomy" id="266264"/>
    <lineage>
        <taxon>Bacteria</taxon>
        <taxon>Pseudomonadati</taxon>
        <taxon>Pseudomonadota</taxon>
        <taxon>Betaproteobacteria</taxon>
        <taxon>Burkholderiales</taxon>
        <taxon>Burkholderiaceae</taxon>
        <taxon>Cupriavidus</taxon>
    </lineage>
</organism>
<dbReference type="KEGG" id="rme:Rmet_4792"/>
<feature type="transmembrane region" description="Helical" evidence="5">
    <location>
        <begin position="48"/>
        <end position="68"/>
    </location>
</feature>
<evidence type="ECO:0000313" key="6">
    <source>
        <dbReference type="EMBL" id="ABF11654.1"/>
    </source>
</evidence>
<keyword evidence="3 5" id="KW-1133">Transmembrane helix</keyword>
<accession>Q1LDX2</accession>
<evidence type="ECO:0000313" key="7">
    <source>
        <dbReference type="Proteomes" id="UP000002429"/>
    </source>
</evidence>
<dbReference type="InterPro" id="IPR012451">
    <property type="entry name" value="DUF1656"/>
</dbReference>
<keyword evidence="6" id="KW-0614">Plasmid</keyword>
<dbReference type="AlphaFoldDB" id="Q1LDX2"/>
<feature type="transmembrane region" description="Helical" evidence="5">
    <location>
        <begin position="6"/>
        <end position="27"/>
    </location>
</feature>
<name>Q1LDX2_CUPMC</name>
<evidence type="ECO:0000256" key="1">
    <source>
        <dbReference type="ARBA" id="ARBA00022475"/>
    </source>
</evidence>